<gene>
    <name evidence="2" type="ORF">KTH90_17625</name>
</gene>
<evidence type="ECO:0000313" key="2">
    <source>
        <dbReference type="EMBL" id="MBU9727833.1"/>
    </source>
</evidence>
<dbReference type="Proteomes" id="UP001314681">
    <property type="component" value="Unassembled WGS sequence"/>
</dbReference>
<feature type="domain" description="Nucleotidyl transferase" evidence="1">
    <location>
        <begin position="7"/>
        <end position="154"/>
    </location>
</feature>
<dbReference type="InterPro" id="IPR005835">
    <property type="entry name" value="NTP_transferase_dom"/>
</dbReference>
<name>A0ABS6KBE1_9FIRM</name>
<evidence type="ECO:0000259" key="1">
    <source>
        <dbReference type="Pfam" id="PF00483"/>
    </source>
</evidence>
<comment type="caution">
    <text evidence="2">The sequence shown here is derived from an EMBL/GenBank/DDBJ whole genome shotgun (WGS) entry which is preliminary data.</text>
</comment>
<evidence type="ECO:0000313" key="3">
    <source>
        <dbReference type="Proteomes" id="UP001314681"/>
    </source>
</evidence>
<dbReference type="SUPFAM" id="SSF53448">
    <property type="entry name" value="Nucleotide-diphospho-sugar transferases"/>
    <property type="match status" value="1"/>
</dbReference>
<sequence length="328" mass="37304">MDKPVLVIMAAGMGSRYGGLKQIDPVDREGHIIMDFSVYDAVRAGFKKVIFIIKRENEEVFREVIGNRLEEYVEVAYAYQELTDLPAGYRVPEGRVKPWGTAHAVFSCRDLIQGPFAVINADDYYGPKAFRMIYDFLVSHEDGQKYTSSFAATQSEGHALRDAVKYHYAMVGYVLENTLTENGSVARGVCEISGDGHLVSVTERTKIQKIEGETAYSEDNGATWRPLPADSTVSMNLWGFTESFLDEIRKGFDDFLREGISDNPLKCEYFLPTVVTRLLQEEKALVTVLRSEDKWYGVTYKEDKEMVELAIQSFKDQGRYPQNLWTER</sequence>
<accession>A0ABS6KBE1</accession>
<dbReference type="Pfam" id="PF00483">
    <property type="entry name" value="NTP_transferase"/>
    <property type="match status" value="1"/>
</dbReference>
<dbReference type="RefSeq" id="WP_158353402.1">
    <property type="nucleotide sequence ID" value="NZ_JAHQCX010000014.1"/>
</dbReference>
<keyword evidence="3" id="KW-1185">Reference proteome</keyword>
<dbReference type="EMBL" id="JAHQCX010000014">
    <property type="protein sequence ID" value="MBU9727833.1"/>
    <property type="molecule type" value="Genomic_DNA"/>
</dbReference>
<proteinExistence type="predicted"/>
<reference evidence="2 3" key="1">
    <citation type="submission" date="2021-06" db="EMBL/GenBank/DDBJ databases">
        <title>Description of novel taxa of the family Lachnospiraceae.</title>
        <authorList>
            <person name="Chaplin A.V."/>
            <person name="Sokolova S.R."/>
            <person name="Pikina A.P."/>
            <person name="Korzhanova M."/>
            <person name="Belova V."/>
            <person name="Korostin D."/>
            <person name="Efimov B.A."/>
        </authorList>
    </citation>
    <scope>NUCLEOTIDE SEQUENCE [LARGE SCALE GENOMIC DNA]</scope>
    <source>
        <strain evidence="2 3">ASD4241</strain>
    </source>
</reference>
<protein>
    <submittedName>
        <fullName evidence="2">Nucleotidyltransferase</fullName>
    </submittedName>
</protein>
<organism evidence="2 3">
    <name type="scientific">Diplocloster modestus</name>
    <dbReference type="NCBI Taxonomy" id="2850322"/>
    <lineage>
        <taxon>Bacteria</taxon>
        <taxon>Bacillati</taxon>
        <taxon>Bacillota</taxon>
        <taxon>Clostridia</taxon>
        <taxon>Lachnospirales</taxon>
        <taxon>Lachnospiraceae</taxon>
        <taxon>Diplocloster</taxon>
    </lineage>
</organism>
<dbReference type="InterPro" id="IPR029044">
    <property type="entry name" value="Nucleotide-diphossugar_trans"/>
</dbReference>
<dbReference type="Gene3D" id="3.90.550.10">
    <property type="entry name" value="Spore Coat Polysaccharide Biosynthesis Protein SpsA, Chain A"/>
    <property type="match status" value="1"/>
</dbReference>